<evidence type="ECO:0000256" key="2">
    <source>
        <dbReference type="ARBA" id="ARBA00022723"/>
    </source>
</evidence>
<feature type="region of interest" description="Disordered" evidence="8">
    <location>
        <begin position="103"/>
        <end position="157"/>
    </location>
</feature>
<dbReference type="CDD" id="cd00067">
    <property type="entry name" value="GAL4"/>
    <property type="match status" value="1"/>
</dbReference>
<evidence type="ECO:0000313" key="11">
    <source>
        <dbReference type="Proteomes" id="UP000182658"/>
    </source>
</evidence>
<evidence type="ECO:0000256" key="8">
    <source>
        <dbReference type="SAM" id="MobiDB-lite"/>
    </source>
</evidence>
<keyword evidence="7" id="KW-0539">Nucleus</keyword>
<dbReference type="SMART" id="SM00066">
    <property type="entry name" value="GAL4"/>
    <property type="match status" value="1"/>
</dbReference>
<evidence type="ECO:0000256" key="7">
    <source>
        <dbReference type="ARBA" id="ARBA00023242"/>
    </source>
</evidence>
<dbReference type="PROSITE" id="PS00463">
    <property type="entry name" value="ZN2_CY6_FUNGAL_1"/>
    <property type="match status" value="1"/>
</dbReference>
<dbReference type="InParanoid" id="A0A1J7J619"/>
<evidence type="ECO:0000259" key="9">
    <source>
        <dbReference type="PROSITE" id="PS50048"/>
    </source>
</evidence>
<evidence type="ECO:0000256" key="1">
    <source>
        <dbReference type="ARBA" id="ARBA00004123"/>
    </source>
</evidence>
<organism evidence="10 11">
    <name type="scientific">Coniochaeta ligniaria NRRL 30616</name>
    <dbReference type="NCBI Taxonomy" id="1408157"/>
    <lineage>
        <taxon>Eukaryota</taxon>
        <taxon>Fungi</taxon>
        <taxon>Dikarya</taxon>
        <taxon>Ascomycota</taxon>
        <taxon>Pezizomycotina</taxon>
        <taxon>Sordariomycetes</taxon>
        <taxon>Sordariomycetidae</taxon>
        <taxon>Coniochaetales</taxon>
        <taxon>Coniochaetaceae</taxon>
        <taxon>Coniochaeta</taxon>
    </lineage>
</organism>
<dbReference type="GO" id="GO:0008270">
    <property type="term" value="F:zinc ion binding"/>
    <property type="evidence" value="ECO:0007669"/>
    <property type="project" value="InterPro"/>
</dbReference>
<comment type="subcellular location">
    <subcellularLocation>
        <location evidence="1">Nucleus</location>
    </subcellularLocation>
</comment>
<proteinExistence type="predicted"/>
<dbReference type="Pfam" id="PF04082">
    <property type="entry name" value="Fungal_trans"/>
    <property type="match status" value="1"/>
</dbReference>
<protein>
    <recommendedName>
        <fullName evidence="9">Zn(2)-C6 fungal-type domain-containing protein</fullName>
    </recommendedName>
</protein>
<keyword evidence="3" id="KW-0862">Zinc</keyword>
<feature type="region of interest" description="Disordered" evidence="8">
    <location>
        <begin position="172"/>
        <end position="203"/>
    </location>
</feature>
<feature type="domain" description="Zn(2)-C6 fungal-type" evidence="9">
    <location>
        <begin position="10"/>
        <end position="39"/>
    </location>
</feature>
<dbReference type="InterPro" id="IPR001138">
    <property type="entry name" value="Zn2Cys6_DnaBD"/>
</dbReference>
<dbReference type="GO" id="GO:0006351">
    <property type="term" value="P:DNA-templated transcription"/>
    <property type="evidence" value="ECO:0007669"/>
    <property type="project" value="InterPro"/>
</dbReference>
<accession>A0A1J7J619</accession>
<dbReference type="Pfam" id="PF00172">
    <property type="entry name" value="Zn_clus"/>
    <property type="match status" value="1"/>
</dbReference>
<sequence length="829" mass="89717">MPRQNLTANACTVCRKKRTKCDGRQPCRRCVSRGEDCVYEDKMWRTKDHLRSEIERLRKEVLQCQGLIRAFTIGGTAEEWKTIQSRMHRGEPPERIVAWIASSRSPASPPQNEVSPEQTVSPENSHPSISSQSNSLPETGNYSYASPEATTSLQSSPEDTYINIAPDLVSPARSGHSKGSVGRTASYPQSGSSHDRPITPQSLRSWTGATKDIELLHRLLHHYFDNCFPDFSFICKERFMGDLDEGTGVYCSAALLNAILGLASQSYNASSNSETESCSTSQFLAQANELLKTDKARLGITDIQATGILALAEANVGNDEAAFQLATNCVRKAVLLKTKMDSASVQIDDPVQLEALATTFCGAFSLVRIFRVMTGRLSCQTGPLFMRITPDNDDTAIDSPAARVERGVVLQQHFFAQLDRCPELLRFISTVTEIAHTICSYHHDDGVTPADLIPAYDKCLQAWGLFNNWLRNSSETNKDVLFAQIWYNYILTVLLSTIIDSSIDLRDGITPEAVVIQASESIIFLAGVYQEQCGFVFVHPFLPHMLFAATLVQLRRPFGTSGEQQHMPKAGDKRKTQSEPQASVAGTLNPLGDVEPNVSPRRHSLAHAPRAAALVLPSWKQHVAPTTMSQAVVTNDINDADDNNAVSAYEWPSQPASKLAAEGTLHLTKIGITNRKAAELAKALRARAAARPSAPALTMTGPVSEWTPGWETVNWGLSSGMDAGFGGLPIDSLQGFSAMTSHPPGGLGSVIPTAAPGYMVGDGVPCVAGDQVFPKCVEDSSRSSYGGLYAYPNPVPSFGEFALSAMDGVRIGSFAGGMASQGEGADNLA</sequence>
<keyword evidence="11" id="KW-1185">Reference proteome</keyword>
<dbReference type="InterPro" id="IPR051615">
    <property type="entry name" value="Transcr_Regulatory_Elem"/>
</dbReference>
<evidence type="ECO:0000313" key="10">
    <source>
        <dbReference type="EMBL" id="OIW22938.1"/>
    </source>
</evidence>
<dbReference type="SUPFAM" id="SSF57701">
    <property type="entry name" value="Zn2/Cys6 DNA-binding domain"/>
    <property type="match status" value="1"/>
</dbReference>
<dbReference type="EMBL" id="KV875109">
    <property type="protein sequence ID" value="OIW22938.1"/>
    <property type="molecule type" value="Genomic_DNA"/>
</dbReference>
<dbReference type="AlphaFoldDB" id="A0A1J7J619"/>
<evidence type="ECO:0000256" key="6">
    <source>
        <dbReference type="ARBA" id="ARBA00023163"/>
    </source>
</evidence>
<keyword evidence="4" id="KW-0805">Transcription regulation</keyword>
<feature type="compositionally biased region" description="Polar residues" evidence="8">
    <location>
        <begin position="103"/>
        <end position="120"/>
    </location>
</feature>
<dbReference type="Proteomes" id="UP000182658">
    <property type="component" value="Unassembled WGS sequence"/>
</dbReference>
<evidence type="ECO:0000256" key="5">
    <source>
        <dbReference type="ARBA" id="ARBA00023125"/>
    </source>
</evidence>
<dbReference type="Gene3D" id="4.10.240.10">
    <property type="entry name" value="Zn(2)-C6 fungal-type DNA-binding domain"/>
    <property type="match status" value="1"/>
</dbReference>
<feature type="region of interest" description="Disordered" evidence="8">
    <location>
        <begin position="560"/>
        <end position="605"/>
    </location>
</feature>
<dbReference type="OrthoDB" id="5239226at2759"/>
<gene>
    <name evidence="10" type="ORF">CONLIGDRAFT_650056</name>
</gene>
<evidence type="ECO:0000256" key="4">
    <source>
        <dbReference type="ARBA" id="ARBA00023015"/>
    </source>
</evidence>
<dbReference type="GO" id="GO:0005634">
    <property type="term" value="C:nucleus"/>
    <property type="evidence" value="ECO:0007669"/>
    <property type="project" value="UniProtKB-SubCell"/>
</dbReference>
<dbReference type="GO" id="GO:0000981">
    <property type="term" value="F:DNA-binding transcription factor activity, RNA polymerase II-specific"/>
    <property type="evidence" value="ECO:0007669"/>
    <property type="project" value="InterPro"/>
</dbReference>
<evidence type="ECO:0000256" key="3">
    <source>
        <dbReference type="ARBA" id="ARBA00022833"/>
    </source>
</evidence>
<dbReference type="PROSITE" id="PS50048">
    <property type="entry name" value="ZN2_CY6_FUNGAL_2"/>
    <property type="match status" value="1"/>
</dbReference>
<dbReference type="GO" id="GO:0003677">
    <property type="term" value="F:DNA binding"/>
    <property type="evidence" value="ECO:0007669"/>
    <property type="project" value="UniProtKB-KW"/>
</dbReference>
<dbReference type="PANTHER" id="PTHR31313">
    <property type="entry name" value="TY1 ENHANCER ACTIVATOR"/>
    <property type="match status" value="1"/>
</dbReference>
<dbReference type="InterPro" id="IPR007219">
    <property type="entry name" value="XnlR_reg_dom"/>
</dbReference>
<feature type="compositionally biased region" description="Low complexity" evidence="8">
    <location>
        <begin position="121"/>
        <end position="135"/>
    </location>
</feature>
<dbReference type="PANTHER" id="PTHR31313:SF4">
    <property type="entry name" value="CONIDIAL DEVELOPMENT PROTEIN FLUFFY"/>
    <property type="match status" value="1"/>
</dbReference>
<keyword evidence="2" id="KW-0479">Metal-binding</keyword>
<name>A0A1J7J619_9PEZI</name>
<keyword evidence="6" id="KW-0804">Transcription</keyword>
<keyword evidence="5" id="KW-0238">DNA-binding</keyword>
<feature type="compositionally biased region" description="Polar residues" evidence="8">
    <location>
        <begin position="136"/>
        <end position="157"/>
    </location>
</feature>
<reference evidence="10 11" key="1">
    <citation type="submission" date="2016-10" db="EMBL/GenBank/DDBJ databases">
        <title>Draft genome sequence of Coniochaeta ligniaria NRRL30616, a lignocellulolytic fungus for bioabatement of inhibitors in plant biomass hydrolysates.</title>
        <authorList>
            <consortium name="DOE Joint Genome Institute"/>
            <person name="Jimenez D.J."/>
            <person name="Hector R.E."/>
            <person name="Riley R."/>
            <person name="Sun H."/>
            <person name="Grigoriev I.V."/>
            <person name="Van Elsas J.D."/>
            <person name="Nichols N.N."/>
        </authorList>
    </citation>
    <scope>NUCLEOTIDE SEQUENCE [LARGE SCALE GENOMIC DNA]</scope>
    <source>
        <strain evidence="10 11">NRRL 30616</strain>
    </source>
</reference>
<dbReference type="CDD" id="cd12148">
    <property type="entry name" value="fungal_TF_MHR"/>
    <property type="match status" value="1"/>
</dbReference>
<dbReference type="InterPro" id="IPR036864">
    <property type="entry name" value="Zn2-C6_fun-type_DNA-bd_sf"/>
</dbReference>